<gene>
    <name evidence="2" type="ORF">Tci_922579</name>
</gene>
<evidence type="ECO:0000313" key="2">
    <source>
        <dbReference type="EMBL" id="GFD50610.1"/>
    </source>
</evidence>
<feature type="non-terminal residue" evidence="2">
    <location>
        <position position="117"/>
    </location>
</feature>
<dbReference type="EMBL" id="BKCJ011759554">
    <property type="protein sequence ID" value="GFD50610.1"/>
    <property type="molecule type" value="Genomic_DNA"/>
</dbReference>
<reference evidence="2" key="1">
    <citation type="journal article" date="2019" name="Sci. Rep.">
        <title>Draft genome of Tanacetum cinerariifolium, the natural source of mosquito coil.</title>
        <authorList>
            <person name="Yamashiro T."/>
            <person name="Shiraishi A."/>
            <person name="Satake H."/>
            <person name="Nakayama K."/>
        </authorList>
    </citation>
    <scope>NUCLEOTIDE SEQUENCE</scope>
</reference>
<feature type="compositionally biased region" description="Basic and acidic residues" evidence="1">
    <location>
        <begin position="38"/>
        <end position="50"/>
    </location>
</feature>
<evidence type="ECO:0000256" key="1">
    <source>
        <dbReference type="SAM" id="MobiDB-lite"/>
    </source>
</evidence>
<feature type="region of interest" description="Disordered" evidence="1">
    <location>
        <begin position="38"/>
        <end position="117"/>
    </location>
</feature>
<proteinExistence type="predicted"/>
<accession>A0A699WWC4</accession>
<feature type="compositionally biased region" description="Polar residues" evidence="1">
    <location>
        <begin position="51"/>
        <end position="71"/>
    </location>
</feature>
<protein>
    <submittedName>
        <fullName evidence="2">Uncharacterized protein</fullName>
    </submittedName>
</protein>
<feature type="non-terminal residue" evidence="2">
    <location>
        <position position="1"/>
    </location>
</feature>
<organism evidence="2">
    <name type="scientific">Tanacetum cinerariifolium</name>
    <name type="common">Dalmatian daisy</name>
    <name type="synonym">Chrysanthemum cinerariifolium</name>
    <dbReference type="NCBI Taxonomy" id="118510"/>
    <lineage>
        <taxon>Eukaryota</taxon>
        <taxon>Viridiplantae</taxon>
        <taxon>Streptophyta</taxon>
        <taxon>Embryophyta</taxon>
        <taxon>Tracheophyta</taxon>
        <taxon>Spermatophyta</taxon>
        <taxon>Magnoliopsida</taxon>
        <taxon>eudicotyledons</taxon>
        <taxon>Gunneridae</taxon>
        <taxon>Pentapetalae</taxon>
        <taxon>asterids</taxon>
        <taxon>campanulids</taxon>
        <taxon>Asterales</taxon>
        <taxon>Asteraceae</taxon>
        <taxon>Asteroideae</taxon>
        <taxon>Anthemideae</taxon>
        <taxon>Anthemidinae</taxon>
        <taxon>Tanacetum</taxon>
    </lineage>
</organism>
<comment type="caution">
    <text evidence="2">The sequence shown here is derived from an EMBL/GenBank/DDBJ whole genome shotgun (WGS) entry which is preliminary data.</text>
</comment>
<name>A0A699WWC4_TANCI</name>
<dbReference type="AlphaFoldDB" id="A0A699WWC4"/>
<sequence>SSIDKIQKTTNCKTCEKPVSQIEQIFLEELEKLKRQEMEANDAVRKETTHENQNANTNSTNLLNDVSTPISTAGPLIALNDDEPSYSDDPSMPHLEDIYASPSEGIFTDSSYDDEGV</sequence>